<gene>
    <name evidence="2" type="ORF">MCOR_51711</name>
</gene>
<feature type="transmembrane region" description="Helical" evidence="1">
    <location>
        <begin position="468"/>
        <end position="489"/>
    </location>
</feature>
<feature type="transmembrane region" description="Helical" evidence="1">
    <location>
        <begin position="556"/>
        <end position="578"/>
    </location>
</feature>
<evidence type="ECO:0000313" key="3">
    <source>
        <dbReference type="Proteomes" id="UP000507470"/>
    </source>
</evidence>
<feature type="transmembrane region" description="Helical" evidence="1">
    <location>
        <begin position="442"/>
        <end position="462"/>
    </location>
</feature>
<dbReference type="AlphaFoldDB" id="A0A6J8EJX7"/>
<feature type="transmembrane region" description="Helical" evidence="1">
    <location>
        <begin position="402"/>
        <end position="421"/>
    </location>
</feature>
<feature type="transmembrane region" description="Helical" evidence="1">
    <location>
        <begin position="509"/>
        <end position="529"/>
    </location>
</feature>
<accession>A0A6J8EJX7</accession>
<name>A0A6J8EJX7_MYTCO</name>
<keyword evidence="1" id="KW-1133">Transmembrane helix</keyword>
<evidence type="ECO:0000313" key="2">
    <source>
        <dbReference type="EMBL" id="CAC5419361.1"/>
    </source>
</evidence>
<proteinExistence type="predicted"/>
<dbReference type="InterPro" id="IPR053231">
    <property type="entry name" value="GPCR_LN-TM7"/>
</dbReference>
<evidence type="ECO:0008006" key="4">
    <source>
        <dbReference type="Google" id="ProtNLM"/>
    </source>
</evidence>
<protein>
    <recommendedName>
        <fullName evidence="4">G-protein coupled receptors family 2 profile 2 domain-containing protein</fullName>
    </recommendedName>
</protein>
<dbReference type="OrthoDB" id="6134459at2759"/>
<organism evidence="2 3">
    <name type="scientific">Mytilus coruscus</name>
    <name type="common">Sea mussel</name>
    <dbReference type="NCBI Taxonomy" id="42192"/>
    <lineage>
        <taxon>Eukaryota</taxon>
        <taxon>Metazoa</taxon>
        <taxon>Spiralia</taxon>
        <taxon>Lophotrochozoa</taxon>
        <taxon>Mollusca</taxon>
        <taxon>Bivalvia</taxon>
        <taxon>Autobranchia</taxon>
        <taxon>Pteriomorphia</taxon>
        <taxon>Mytilida</taxon>
        <taxon>Mytiloidea</taxon>
        <taxon>Mytilidae</taxon>
        <taxon>Mytilinae</taxon>
        <taxon>Mytilus</taxon>
    </lineage>
</organism>
<keyword evidence="1" id="KW-0812">Transmembrane</keyword>
<keyword evidence="1" id="KW-0472">Membrane</keyword>
<feature type="transmembrane region" description="Helical" evidence="1">
    <location>
        <begin position="624"/>
        <end position="644"/>
    </location>
</feature>
<dbReference type="PANTHER" id="PTHR45902:SF1">
    <property type="entry name" value="LATROPHILIN RECEPTOR-LIKE PROTEIN A"/>
    <property type="match status" value="1"/>
</dbReference>
<dbReference type="Proteomes" id="UP000507470">
    <property type="component" value="Unassembled WGS sequence"/>
</dbReference>
<evidence type="ECO:0000256" key="1">
    <source>
        <dbReference type="SAM" id="Phobius"/>
    </source>
</evidence>
<dbReference type="Gene3D" id="1.20.1070.10">
    <property type="entry name" value="Rhodopsin 7-helix transmembrane proteins"/>
    <property type="match status" value="1"/>
</dbReference>
<reference evidence="2 3" key="1">
    <citation type="submission" date="2020-06" db="EMBL/GenBank/DDBJ databases">
        <authorList>
            <person name="Li R."/>
            <person name="Bekaert M."/>
        </authorList>
    </citation>
    <scope>NUCLEOTIDE SEQUENCE [LARGE SCALE GENOMIC DNA]</scope>
    <source>
        <strain evidence="3">wild</strain>
    </source>
</reference>
<keyword evidence="3" id="KW-1185">Reference proteome</keyword>
<sequence length="659" mass="74696">MTPECIPFRKADFRMIRGNFVINSCADYWGNSRTAIKCRTTDILTVGPWVVETDTNLVFQNGYCAQCNNISEYKQFAVKISNMPIDIFLNITASAMYDALTTYRDNDLIMEFVPPEAVNVRSCLILIQPTIEKEDCMNYYVNPVIKLGGMVRNKFCIHQDEFVACAGMFVLPDDIKIDHYGLNPLSGIFHFNESCKTEMNVNGICMDEALYENFFFTTYLYLIPSTNLSENSIEEIGFIVVWSFGTPLNTWSIMFNYFDKVGNYSFAPFVCYVQLSFSFVNKLTAKEIMVFKSKVNDMERLILLKSQHGLVYEVYTVRTNERRDVGYQQKSLDQPQIKRKIDNLIVDMTGNHEVEFCGKSIIKCEISKDAEEKKIIIKEVTCNDVDSIQQSLLSTAMITEDVVKYTVIGISIIVLTASVIFNRRFGTLRSISGSNLENLLNTLIISDMIFLIGIAAAEHFTVCYIVGVFMHFLWLLVFSFQSIALYLIIKTNTSDNSANESGSKRYKKIPLTLVGLFLPFVFVAPAVILDLMKIPDFSLNYSGFICFPTGYPANLIFVYMPIGLSVVNNISLLAFIAFALKKNTLGKSSFLQYVPVFVHITVVTCIPWVIGFLGVVFQTELMDFLFVICYGIQGLLIAIANLTARCAYYSFCKQSPRET</sequence>
<dbReference type="EMBL" id="CACVKT020009028">
    <property type="protein sequence ID" value="CAC5419361.1"/>
    <property type="molecule type" value="Genomic_DNA"/>
</dbReference>
<dbReference type="PANTHER" id="PTHR45902">
    <property type="entry name" value="LATROPHILIN RECEPTOR-LIKE PROTEIN A"/>
    <property type="match status" value="1"/>
</dbReference>
<feature type="transmembrane region" description="Helical" evidence="1">
    <location>
        <begin position="590"/>
        <end position="618"/>
    </location>
</feature>